<name>A0A6D2IQM5_9BRAS</name>
<proteinExistence type="predicted"/>
<dbReference type="EMBL" id="CACVBM020001055">
    <property type="protein sequence ID" value="CAA7027414.1"/>
    <property type="molecule type" value="Genomic_DNA"/>
</dbReference>
<dbReference type="PANTHER" id="PTHR16128">
    <property type="entry name" value="FAD/NAD(P)-BINDING OXIDOREDUCTASE FAMILY PROTEIN"/>
    <property type="match status" value="1"/>
</dbReference>
<dbReference type="OrthoDB" id="2161133at2759"/>
<dbReference type="Gene3D" id="3.50.50.60">
    <property type="entry name" value="FAD/NAD(P)-binding domain"/>
    <property type="match status" value="1"/>
</dbReference>
<evidence type="ECO:0000313" key="2">
    <source>
        <dbReference type="Proteomes" id="UP000467841"/>
    </source>
</evidence>
<dbReference type="SUPFAM" id="SSF51905">
    <property type="entry name" value="FAD/NAD(P)-binding domain"/>
    <property type="match status" value="1"/>
</dbReference>
<comment type="caution">
    <text evidence="1">The sequence shown here is derived from an EMBL/GenBank/DDBJ whole genome shotgun (WGS) entry which is preliminary data.</text>
</comment>
<dbReference type="Proteomes" id="UP000467841">
    <property type="component" value="Unassembled WGS sequence"/>
</dbReference>
<protein>
    <recommendedName>
        <fullName evidence="3">Amine oxidase domain-containing protein</fullName>
    </recommendedName>
</protein>
<accession>A0A6D2IQM5</accession>
<sequence length="372" mass="39991">MSSVSIAMKVAVIGSGISGAVCASTLAKNGVAVTIFDSGRGPGGRMSQRREIGKDGKELMFDHGAPFFSVSNSDAMALVHDWESRGFVSEWKQAFGSFDCASNKFLGIQSEEGSANKYVGVPGMNSISKALCRESGVESIFGTGIAKLEWLEEDLPWLLKGSNGENLGRFHGLVASDKNIVSPRFTQLTGLPPPLDLNLVPELATKLQNIPVLPCFSLMLAFKEPLSLMPAKGLSFKNSEILSWAHCDSAKPGRSSDSERWILHSTPDYANSVIAKTGLQKLSNETLDIISQEMCKEFQCSGLVTSLPFFMKAHRWGSAFPAKSIAVEDRCLWDKNRNLAICGDFCVSPNVEGAILSGLAAASKLLQTSSSL</sequence>
<dbReference type="AlphaFoldDB" id="A0A6D2IQM5"/>
<dbReference type="Pfam" id="PF13450">
    <property type="entry name" value="NAD_binding_8"/>
    <property type="match status" value="1"/>
</dbReference>
<reference evidence="1" key="1">
    <citation type="submission" date="2020-01" db="EMBL/GenBank/DDBJ databases">
        <authorList>
            <person name="Mishra B."/>
        </authorList>
    </citation>
    <scope>NUCLEOTIDE SEQUENCE [LARGE SCALE GENOMIC DNA]</scope>
</reference>
<evidence type="ECO:0008006" key="3">
    <source>
        <dbReference type="Google" id="ProtNLM"/>
    </source>
</evidence>
<dbReference type="PRINTS" id="PR00419">
    <property type="entry name" value="ADXRDTASE"/>
</dbReference>
<organism evidence="1 2">
    <name type="scientific">Microthlaspi erraticum</name>
    <dbReference type="NCBI Taxonomy" id="1685480"/>
    <lineage>
        <taxon>Eukaryota</taxon>
        <taxon>Viridiplantae</taxon>
        <taxon>Streptophyta</taxon>
        <taxon>Embryophyta</taxon>
        <taxon>Tracheophyta</taxon>
        <taxon>Spermatophyta</taxon>
        <taxon>Magnoliopsida</taxon>
        <taxon>eudicotyledons</taxon>
        <taxon>Gunneridae</taxon>
        <taxon>Pentapetalae</taxon>
        <taxon>rosids</taxon>
        <taxon>malvids</taxon>
        <taxon>Brassicales</taxon>
        <taxon>Brassicaceae</taxon>
        <taxon>Coluteocarpeae</taxon>
        <taxon>Microthlaspi</taxon>
    </lineage>
</organism>
<dbReference type="Gene3D" id="3.90.660.10">
    <property type="match status" value="1"/>
</dbReference>
<dbReference type="InterPro" id="IPR036188">
    <property type="entry name" value="FAD/NAD-bd_sf"/>
</dbReference>
<evidence type="ECO:0000313" key="1">
    <source>
        <dbReference type="EMBL" id="CAA7027414.1"/>
    </source>
</evidence>
<keyword evidence="2" id="KW-1185">Reference proteome</keyword>
<dbReference type="PANTHER" id="PTHR16128:SF5">
    <property type="entry name" value="FAD_NAD(P)-BINDING OXIDOREDUCTASE FAMILY PROTEIN"/>
    <property type="match status" value="1"/>
</dbReference>
<gene>
    <name evidence="1" type="ORF">MERR_LOCUS14649</name>
</gene>